<evidence type="ECO:0000259" key="29">
    <source>
        <dbReference type="PROSITE" id="PS51671"/>
    </source>
</evidence>
<keyword evidence="19" id="KW-0520">NAD</keyword>
<evidence type="ECO:0000256" key="26">
    <source>
        <dbReference type="ARBA" id="ARBA00048841"/>
    </source>
</evidence>
<dbReference type="GO" id="GO:0004412">
    <property type="term" value="F:homoserine dehydrogenase activity"/>
    <property type="evidence" value="ECO:0007669"/>
    <property type="project" value="UniProtKB-EC"/>
</dbReference>
<evidence type="ECO:0000256" key="13">
    <source>
        <dbReference type="ARBA" id="ARBA00022723"/>
    </source>
</evidence>
<evidence type="ECO:0000256" key="6">
    <source>
        <dbReference type="ARBA" id="ARBA00005139"/>
    </source>
</evidence>
<evidence type="ECO:0000256" key="25">
    <source>
        <dbReference type="ARBA" id="ARBA00048561"/>
    </source>
</evidence>
<dbReference type="Pfam" id="PF00696">
    <property type="entry name" value="AA_kinase"/>
    <property type="match status" value="1"/>
</dbReference>
<evidence type="ECO:0000256" key="4">
    <source>
        <dbReference type="ARBA" id="ARBA00005056"/>
    </source>
</evidence>
<evidence type="ECO:0000256" key="16">
    <source>
        <dbReference type="ARBA" id="ARBA00022840"/>
    </source>
</evidence>
<comment type="pathway">
    <text evidence="6 28">Amino-acid biosynthesis; L-threonine biosynthesis; L-threonine from L-aspartate: step 1/5.</text>
</comment>
<keyword evidence="23" id="KW-0511">Multifunctional enzyme</keyword>
<gene>
    <name evidence="30" type="primary">thrA</name>
    <name evidence="30" type="ORF">L2737_01720</name>
</gene>
<organism evidence="30 31">
    <name type="scientific">Shewanella electrodiphila</name>
    <dbReference type="NCBI Taxonomy" id="934143"/>
    <lineage>
        <taxon>Bacteria</taxon>
        <taxon>Pseudomonadati</taxon>
        <taxon>Pseudomonadota</taxon>
        <taxon>Gammaproteobacteria</taxon>
        <taxon>Alteromonadales</taxon>
        <taxon>Shewanellaceae</taxon>
        <taxon>Shewanella</taxon>
    </lineage>
</organism>
<evidence type="ECO:0000256" key="20">
    <source>
        <dbReference type="ARBA" id="ARBA00023053"/>
    </source>
</evidence>
<evidence type="ECO:0000256" key="2">
    <source>
        <dbReference type="ARBA" id="ARBA00004766"/>
    </source>
</evidence>
<sequence>MKVMKFGGTSLANWQRFLMAADIIEQSAQTESIATVLSAPATVTNGLLELVDLAQRGEDYSAVLTHIETVFNGLFEQAAAELISHEQKHLLENKLANQLDDWNDKLTGIKLLNECPDHVQAQVVVSGERLSAALMEQVMLAKSLTAAQFDPTKLFLAHGKALESVVDISVSKPRFAALQLADARVWIMPGFTAANEQGKTVTLGRNGSDYSAAVLAACLDASSCEIWTDVDGVYNTDPRVVTDAKLLEQLSYQEAMELSYFGAKVLHPKTIAPIAQYHIPCYIKNSFNPSAPGTLVSNEVDKTGLQVKAISNLDNQTMFNISGPGMKGMVGMASRTLEAISRSGISVSLITQSSSEYSISFCVNTDEAEKAKQALELEFELEIQSELLEPIELRQDLAIVSLIGDGMKTHKGAAAKFFSALAKASVNIVAIAQGSSERSISTVIQQRKTKHAIAACHQAFFDVQQYLDVFLVGAGNVGAGLLEQIKQQAAMLKEQHITMRVCGIANSRKMLLNSDGVDLANWQALLADCDTQYDLTELFNWGKEQQLLNPVLVDCTSSELVSDRYVDAMNAGFHVVTPNKKANTRDYQYYQQLRTTALLQRRQFLYETTVGAGLPVIDNLKKLLYAGDKLQRFNGILSGSLSYIFGMLDEGMSLSAATSIAREKCFTEPDPREDLSGMDVARKVLILAREVGMELELEDINVESVLPSSFDDSGDIDTFMSNLPKLDAEVSARVETAKAEGKVLRYVGQIESGKCYVRIAEVDATDPLYSVKGGENALAFYSRYYQPIPFVLRGYGAGTDVTAAGAFADVLRTLNWTREVGL</sequence>
<dbReference type="PROSITE" id="PS51671">
    <property type="entry name" value="ACT"/>
    <property type="match status" value="2"/>
</dbReference>
<dbReference type="EC" id="1.1.1.3" evidence="28"/>
<dbReference type="Gene3D" id="3.40.50.720">
    <property type="entry name" value="NAD(P)-binding Rossmann-like Domain"/>
    <property type="match status" value="1"/>
</dbReference>
<dbReference type="CDD" id="cd04922">
    <property type="entry name" value="ACT_AKi-HSDH-ThrA_2"/>
    <property type="match status" value="1"/>
</dbReference>
<evidence type="ECO:0000256" key="22">
    <source>
        <dbReference type="ARBA" id="ARBA00023167"/>
    </source>
</evidence>
<proteinExistence type="inferred from homology"/>
<comment type="catalytic activity">
    <reaction evidence="26">
        <text>L-homoserine + NADP(+) = L-aspartate 4-semialdehyde + NADPH + H(+)</text>
        <dbReference type="Rhea" id="RHEA:15761"/>
        <dbReference type="ChEBI" id="CHEBI:15378"/>
        <dbReference type="ChEBI" id="CHEBI:57476"/>
        <dbReference type="ChEBI" id="CHEBI:57783"/>
        <dbReference type="ChEBI" id="CHEBI:58349"/>
        <dbReference type="ChEBI" id="CHEBI:537519"/>
        <dbReference type="EC" id="1.1.1.3"/>
    </reaction>
    <physiologicalReaction direction="right-to-left" evidence="26">
        <dbReference type="Rhea" id="RHEA:15763"/>
    </physiologicalReaction>
</comment>
<reference evidence="30 31" key="1">
    <citation type="submission" date="2022-01" db="EMBL/GenBank/DDBJ databases">
        <title>Whole genome-based taxonomy of the Shewanellaceae.</title>
        <authorList>
            <person name="Martin-Rodriguez A.J."/>
        </authorList>
    </citation>
    <scope>NUCLEOTIDE SEQUENCE [LARGE SCALE GENOMIC DNA]</scope>
    <source>
        <strain evidence="30 31">DSM 24955</strain>
    </source>
</reference>
<evidence type="ECO:0000256" key="15">
    <source>
        <dbReference type="ARBA" id="ARBA00022777"/>
    </source>
</evidence>
<dbReference type="GO" id="GO:0004072">
    <property type="term" value="F:aspartate kinase activity"/>
    <property type="evidence" value="ECO:0007669"/>
    <property type="project" value="UniProtKB-EC"/>
</dbReference>
<keyword evidence="16 28" id="KW-0067">ATP-binding</keyword>
<dbReference type="Pfam" id="PF03447">
    <property type="entry name" value="NAD_binding_3"/>
    <property type="match status" value="1"/>
</dbReference>
<dbReference type="InterPro" id="IPR041743">
    <property type="entry name" value="AK-HSDH_N"/>
</dbReference>
<comment type="subunit">
    <text evidence="9 28">Homotetramer.</text>
</comment>
<accession>A0ABT0KJQ0</accession>
<comment type="catalytic activity">
    <reaction evidence="25">
        <text>L-aspartate + ATP = 4-phospho-L-aspartate + ADP</text>
        <dbReference type="Rhea" id="RHEA:23776"/>
        <dbReference type="ChEBI" id="CHEBI:29991"/>
        <dbReference type="ChEBI" id="CHEBI:30616"/>
        <dbReference type="ChEBI" id="CHEBI:57535"/>
        <dbReference type="ChEBI" id="CHEBI:456216"/>
        <dbReference type="EC" id="2.7.2.4"/>
    </reaction>
    <physiologicalReaction direction="left-to-right" evidence="25">
        <dbReference type="Rhea" id="RHEA:23777"/>
    </physiologicalReaction>
</comment>
<dbReference type="SUPFAM" id="SSF55021">
    <property type="entry name" value="ACT-like"/>
    <property type="match status" value="2"/>
</dbReference>
<dbReference type="Pfam" id="PF22468">
    <property type="entry name" value="ACT_9"/>
    <property type="match status" value="2"/>
</dbReference>
<dbReference type="EC" id="2.7.2.4" evidence="28"/>
<keyword evidence="22" id="KW-0486">Methionine biosynthesis</keyword>
<evidence type="ECO:0000256" key="27">
    <source>
        <dbReference type="ARBA" id="ARBA00049031"/>
    </source>
</evidence>
<dbReference type="InterPro" id="IPR049638">
    <property type="entry name" value="AK-HD"/>
</dbReference>
<dbReference type="PANTHER" id="PTHR43070:SF3">
    <property type="entry name" value="HOMOSERINE DEHYDROGENASE"/>
    <property type="match status" value="1"/>
</dbReference>
<dbReference type="SUPFAM" id="SSF51735">
    <property type="entry name" value="NAD(P)-binding Rossmann-fold domains"/>
    <property type="match status" value="1"/>
</dbReference>
<evidence type="ECO:0000256" key="8">
    <source>
        <dbReference type="ARBA" id="ARBA00010046"/>
    </source>
</evidence>
<evidence type="ECO:0000256" key="10">
    <source>
        <dbReference type="ARBA" id="ARBA00022605"/>
    </source>
</evidence>
<dbReference type="NCBIfam" id="NF007003">
    <property type="entry name" value="PRK09466.1"/>
    <property type="match status" value="1"/>
</dbReference>
<dbReference type="Proteomes" id="UP001202134">
    <property type="component" value="Unassembled WGS sequence"/>
</dbReference>
<keyword evidence="11 28" id="KW-0808">Transferase</keyword>
<keyword evidence="12" id="KW-0791">Threonine biosynthesis</keyword>
<dbReference type="PIRSF" id="PIRSF000727">
    <property type="entry name" value="ThrA"/>
    <property type="match status" value="1"/>
</dbReference>
<dbReference type="InterPro" id="IPR005106">
    <property type="entry name" value="Asp/hSer_DH_NAD-bd"/>
</dbReference>
<dbReference type="Gene3D" id="3.40.1160.10">
    <property type="entry name" value="Acetylglutamate kinase-like"/>
    <property type="match status" value="1"/>
</dbReference>
<evidence type="ECO:0000256" key="1">
    <source>
        <dbReference type="ARBA" id="ARBA00001920"/>
    </source>
</evidence>
<evidence type="ECO:0000256" key="9">
    <source>
        <dbReference type="ARBA" id="ARBA00011881"/>
    </source>
</evidence>
<comment type="function">
    <text evidence="24">Bifunctional aspartate kinase and homoserine dehydrogenase that catalyzes the first and the third steps toward the synthesis of lysine, methionine and threonine from aspartate.</text>
</comment>
<keyword evidence="17 28" id="KW-0521">NADP</keyword>
<evidence type="ECO:0000256" key="17">
    <source>
        <dbReference type="ARBA" id="ARBA00022857"/>
    </source>
</evidence>
<dbReference type="NCBIfam" id="NF006959">
    <property type="entry name" value="PRK09436.1"/>
    <property type="match status" value="1"/>
</dbReference>
<protein>
    <recommendedName>
        <fullName evidence="28">Bifunctional aspartokinase/homoserine dehydrogenase</fullName>
    </recommendedName>
    <domain>
        <recommendedName>
            <fullName evidence="28">Aspartokinase</fullName>
            <ecNumber evidence="28">2.7.2.4</ecNumber>
        </recommendedName>
    </domain>
    <domain>
        <recommendedName>
            <fullName evidence="28">Homoserine dehydrogenase</fullName>
            <ecNumber evidence="28">1.1.1.3</ecNumber>
        </recommendedName>
    </domain>
</protein>
<dbReference type="InterPro" id="IPR002912">
    <property type="entry name" value="ACT_dom"/>
</dbReference>
<comment type="similarity">
    <text evidence="8 28">In the N-terminal section; belongs to the aspartokinase family.</text>
</comment>
<name>A0ABT0KJQ0_9GAMM</name>
<comment type="caution">
    <text evidence="30">The sequence shown here is derived from an EMBL/GenBank/DDBJ whole genome shotgun (WGS) entry which is preliminary data.</text>
</comment>
<dbReference type="Gene3D" id="3.30.2130.10">
    <property type="entry name" value="VC0802-like"/>
    <property type="match status" value="1"/>
</dbReference>
<keyword evidence="20" id="KW-0915">Sodium</keyword>
<comment type="pathway">
    <text evidence="2 28">Amino-acid biosynthesis; L-lysine biosynthesis via DAP pathway; (S)-tetrahydrodipicolinate from L-aspartate: step 1/4.</text>
</comment>
<keyword evidence="10 28" id="KW-0028">Amino-acid biosynthesis</keyword>
<dbReference type="SUPFAM" id="SSF55347">
    <property type="entry name" value="Glyceraldehyde-3-phosphate dehydrogenase-like, C-terminal domain"/>
    <property type="match status" value="1"/>
</dbReference>
<feature type="domain" description="ACT" evidence="29">
    <location>
        <begin position="321"/>
        <end position="390"/>
    </location>
</feature>
<dbReference type="CDD" id="cd04257">
    <property type="entry name" value="AAK_AK-HSDH"/>
    <property type="match status" value="1"/>
</dbReference>
<evidence type="ECO:0000256" key="21">
    <source>
        <dbReference type="ARBA" id="ARBA00023154"/>
    </source>
</evidence>
<evidence type="ECO:0000313" key="31">
    <source>
        <dbReference type="Proteomes" id="UP001202134"/>
    </source>
</evidence>
<keyword evidence="21" id="KW-0457">Lysine biosynthesis</keyword>
<dbReference type="InterPro" id="IPR045865">
    <property type="entry name" value="ACT-like_dom_sf"/>
</dbReference>
<evidence type="ECO:0000256" key="23">
    <source>
        <dbReference type="ARBA" id="ARBA00023268"/>
    </source>
</evidence>
<keyword evidence="14 28" id="KW-0547">Nucleotide-binding</keyword>
<evidence type="ECO:0000256" key="28">
    <source>
        <dbReference type="PIRNR" id="PIRNR000727"/>
    </source>
</evidence>
<evidence type="ECO:0000256" key="3">
    <source>
        <dbReference type="ARBA" id="ARBA00004986"/>
    </source>
</evidence>
<dbReference type="NCBIfam" id="TIGR00657">
    <property type="entry name" value="asp_kinases"/>
    <property type="match status" value="1"/>
</dbReference>
<dbReference type="InterPro" id="IPR001342">
    <property type="entry name" value="HDH_cat"/>
</dbReference>
<keyword evidence="31" id="KW-1185">Reference proteome</keyword>
<keyword evidence="18 28" id="KW-0560">Oxidoreductase</keyword>
<dbReference type="InterPro" id="IPR054352">
    <property type="entry name" value="ACT_Aspartokinase"/>
</dbReference>
<comment type="cofactor">
    <cofactor evidence="1">
        <name>a metal cation</name>
        <dbReference type="ChEBI" id="CHEBI:25213"/>
    </cofactor>
</comment>
<dbReference type="RefSeq" id="WP_102529673.1">
    <property type="nucleotide sequence ID" value="NZ_JAKIKU010000001.1"/>
</dbReference>
<dbReference type="PANTHER" id="PTHR43070">
    <property type="match status" value="1"/>
</dbReference>
<comment type="pathway">
    <text evidence="3 28">Amino-acid biosynthesis; L-methionine biosynthesis via de novo pathway; L-homoserine from L-aspartate: step 1/3.</text>
</comment>
<dbReference type="PROSITE" id="PS00324">
    <property type="entry name" value="ASPARTOKINASE"/>
    <property type="match status" value="1"/>
</dbReference>
<evidence type="ECO:0000256" key="7">
    <source>
        <dbReference type="ARBA" id="ARBA00007952"/>
    </source>
</evidence>
<dbReference type="InterPro" id="IPR001341">
    <property type="entry name" value="Asp_kinase"/>
</dbReference>
<dbReference type="InterPro" id="IPR036393">
    <property type="entry name" value="AceGlu_kinase-like_sf"/>
</dbReference>
<evidence type="ECO:0000256" key="5">
    <source>
        <dbReference type="ARBA" id="ARBA00005062"/>
    </source>
</evidence>
<comment type="pathway">
    <text evidence="4 28">Amino-acid biosynthesis; L-threonine biosynthesis; L-threonine from L-aspartate: step 3/5.</text>
</comment>
<dbReference type="CDD" id="cd04921">
    <property type="entry name" value="ACT_AKi-HSDH-ThrA-like_1"/>
    <property type="match status" value="1"/>
</dbReference>
<dbReference type="Gene3D" id="3.30.360.10">
    <property type="entry name" value="Dihydrodipicolinate Reductase, domain 2"/>
    <property type="match status" value="1"/>
</dbReference>
<evidence type="ECO:0000256" key="11">
    <source>
        <dbReference type="ARBA" id="ARBA00022679"/>
    </source>
</evidence>
<feature type="domain" description="ACT" evidence="29">
    <location>
        <begin position="402"/>
        <end position="474"/>
    </location>
</feature>
<evidence type="ECO:0000256" key="18">
    <source>
        <dbReference type="ARBA" id="ARBA00023002"/>
    </source>
</evidence>
<evidence type="ECO:0000256" key="19">
    <source>
        <dbReference type="ARBA" id="ARBA00023027"/>
    </source>
</evidence>
<evidence type="ECO:0000256" key="12">
    <source>
        <dbReference type="ARBA" id="ARBA00022697"/>
    </source>
</evidence>
<dbReference type="Pfam" id="PF00742">
    <property type="entry name" value="Homoserine_dh"/>
    <property type="match status" value="1"/>
</dbReference>
<dbReference type="Gene3D" id="1.20.120.1320">
    <property type="entry name" value="Aspartokinase, catalytic domain"/>
    <property type="match status" value="1"/>
</dbReference>
<dbReference type="EMBL" id="JAKIKU010000001">
    <property type="protein sequence ID" value="MCL1044052.1"/>
    <property type="molecule type" value="Genomic_DNA"/>
</dbReference>
<comment type="similarity">
    <text evidence="7 28">In the C-terminal section; belongs to the homoserine dehydrogenase family.</text>
</comment>
<evidence type="ECO:0000256" key="24">
    <source>
        <dbReference type="ARBA" id="ARBA00044938"/>
    </source>
</evidence>
<keyword evidence="13" id="KW-0479">Metal-binding</keyword>
<dbReference type="InterPro" id="IPR011147">
    <property type="entry name" value="Bifunc_Aspkin/hSer_DH"/>
</dbReference>
<comment type="pathway">
    <text evidence="5 28">Amino-acid biosynthesis; L-methionine biosynthesis via de novo pathway; L-homoserine from L-aspartate: step 3/3.</text>
</comment>
<dbReference type="InterPro" id="IPR001048">
    <property type="entry name" value="Asp/Glu/Uridylate_kinase"/>
</dbReference>
<comment type="catalytic activity">
    <reaction evidence="27">
        <text>L-homoserine + NAD(+) = L-aspartate 4-semialdehyde + NADH + H(+)</text>
        <dbReference type="Rhea" id="RHEA:15757"/>
        <dbReference type="ChEBI" id="CHEBI:15378"/>
        <dbReference type="ChEBI" id="CHEBI:57476"/>
        <dbReference type="ChEBI" id="CHEBI:57540"/>
        <dbReference type="ChEBI" id="CHEBI:57945"/>
        <dbReference type="ChEBI" id="CHEBI:537519"/>
        <dbReference type="EC" id="1.1.1.3"/>
    </reaction>
    <physiologicalReaction direction="right-to-left" evidence="27">
        <dbReference type="Rhea" id="RHEA:15759"/>
    </physiologicalReaction>
</comment>
<dbReference type="InterPro" id="IPR036291">
    <property type="entry name" value="NAD(P)-bd_dom_sf"/>
</dbReference>
<evidence type="ECO:0000313" key="30">
    <source>
        <dbReference type="EMBL" id="MCL1044052.1"/>
    </source>
</evidence>
<dbReference type="InterPro" id="IPR042199">
    <property type="entry name" value="AsparK_Bifunc_asparK/hSer_DH"/>
</dbReference>
<evidence type="ECO:0000256" key="14">
    <source>
        <dbReference type="ARBA" id="ARBA00022741"/>
    </source>
</evidence>
<dbReference type="InterPro" id="IPR018042">
    <property type="entry name" value="Aspartate_kinase_CS"/>
</dbReference>
<dbReference type="SUPFAM" id="SSF53633">
    <property type="entry name" value="Carbamate kinase-like"/>
    <property type="match status" value="1"/>
</dbReference>
<keyword evidence="15 28" id="KW-0418">Kinase</keyword>